<feature type="transmembrane region" description="Helical" evidence="9">
    <location>
        <begin position="26"/>
        <end position="51"/>
    </location>
</feature>
<dbReference type="Proteomes" id="UP000278081">
    <property type="component" value="Unassembled WGS sequence"/>
</dbReference>
<feature type="transmembrane region" description="Helical" evidence="9">
    <location>
        <begin position="120"/>
        <end position="144"/>
    </location>
</feature>
<keyword evidence="4" id="KW-1003">Cell membrane</keyword>
<dbReference type="AlphaFoldDB" id="A0A432P138"/>
<keyword evidence="5 10" id="KW-0592">Phosphate transport</keyword>
<keyword evidence="6 9" id="KW-0812">Transmembrane</keyword>
<comment type="function">
    <text evidence="10">Part of the binding-protein-dependent transport system for phosphate; probably responsible for the translocation of the substrate across the membrane.</text>
</comment>
<proteinExistence type="inferred from homology"/>
<evidence type="ECO:0000256" key="3">
    <source>
        <dbReference type="ARBA" id="ARBA00022448"/>
    </source>
</evidence>
<dbReference type="InterPro" id="IPR035906">
    <property type="entry name" value="MetI-like_sf"/>
</dbReference>
<evidence type="ECO:0000256" key="7">
    <source>
        <dbReference type="ARBA" id="ARBA00022989"/>
    </source>
</evidence>
<evidence type="ECO:0000256" key="5">
    <source>
        <dbReference type="ARBA" id="ARBA00022592"/>
    </source>
</evidence>
<dbReference type="GO" id="GO:0006817">
    <property type="term" value="P:phosphate ion transport"/>
    <property type="evidence" value="ECO:0007669"/>
    <property type="project" value="UniProtKB-KW"/>
</dbReference>
<protein>
    <recommendedName>
        <fullName evidence="10">Phosphate transport system permease protein</fullName>
    </recommendedName>
</protein>
<organism evidence="12 13">
    <name type="scientific">Rhizobium chutanense</name>
    <dbReference type="NCBI Taxonomy" id="2035448"/>
    <lineage>
        <taxon>Bacteria</taxon>
        <taxon>Pseudomonadati</taxon>
        <taxon>Pseudomonadota</taxon>
        <taxon>Alphaproteobacteria</taxon>
        <taxon>Hyphomicrobiales</taxon>
        <taxon>Rhizobiaceae</taxon>
        <taxon>Rhizobium/Agrobacterium group</taxon>
        <taxon>Rhizobium</taxon>
    </lineage>
</organism>
<dbReference type="CDD" id="cd06261">
    <property type="entry name" value="TM_PBP2"/>
    <property type="match status" value="1"/>
</dbReference>
<dbReference type="EMBL" id="RJTJ01000012">
    <property type="protein sequence ID" value="RUM05533.1"/>
    <property type="molecule type" value="Genomic_DNA"/>
</dbReference>
<evidence type="ECO:0000256" key="2">
    <source>
        <dbReference type="ARBA" id="ARBA00007069"/>
    </source>
</evidence>
<feature type="transmembrane region" description="Helical" evidence="9">
    <location>
        <begin position="234"/>
        <end position="258"/>
    </location>
</feature>
<dbReference type="InterPro" id="IPR000515">
    <property type="entry name" value="MetI-like"/>
</dbReference>
<comment type="similarity">
    <text evidence="2 10">Belongs to the binding-protein-dependent transport system permease family. CysTW subfamily.</text>
</comment>
<dbReference type="SUPFAM" id="SSF161098">
    <property type="entry name" value="MetI-like"/>
    <property type="match status" value="1"/>
</dbReference>
<dbReference type="PANTHER" id="PTHR30425">
    <property type="entry name" value="PHOSPHATE TRANSPORT SYSTEM PERMEASE PROTEIN PST"/>
    <property type="match status" value="1"/>
</dbReference>
<evidence type="ECO:0000256" key="9">
    <source>
        <dbReference type="RuleBase" id="RU363032"/>
    </source>
</evidence>
<feature type="transmembrane region" description="Helical" evidence="9">
    <location>
        <begin position="164"/>
        <end position="190"/>
    </location>
</feature>
<dbReference type="RefSeq" id="WP_126909820.1">
    <property type="nucleotide sequence ID" value="NZ_ML133759.1"/>
</dbReference>
<keyword evidence="7 9" id="KW-1133">Transmembrane helix</keyword>
<evidence type="ECO:0000256" key="1">
    <source>
        <dbReference type="ARBA" id="ARBA00004651"/>
    </source>
</evidence>
<dbReference type="InterPro" id="IPR011864">
    <property type="entry name" value="Phosphate_PstC"/>
</dbReference>
<feature type="transmembrane region" description="Helical" evidence="9">
    <location>
        <begin position="83"/>
        <end position="108"/>
    </location>
</feature>
<feature type="transmembrane region" description="Helical" evidence="9">
    <location>
        <begin position="294"/>
        <end position="316"/>
    </location>
</feature>
<evidence type="ECO:0000256" key="8">
    <source>
        <dbReference type="ARBA" id="ARBA00023136"/>
    </source>
</evidence>
<evidence type="ECO:0000256" key="4">
    <source>
        <dbReference type="ARBA" id="ARBA00022475"/>
    </source>
</evidence>
<gene>
    <name evidence="12" type="primary">pstC</name>
    <name evidence="12" type="ORF">EFR84_15520</name>
</gene>
<accession>A0A432P138</accession>
<dbReference type="PROSITE" id="PS50928">
    <property type="entry name" value="ABC_TM1"/>
    <property type="match status" value="1"/>
</dbReference>
<comment type="caution">
    <text evidence="12">The sequence shown here is derived from an EMBL/GenBank/DDBJ whole genome shotgun (WGS) entry which is preliminary data.</text>
</comment>
<dbReference type="NCBIfam" id="TIGR02138">
    <property type="entry name" value="phosphate_pstC"/>
    <property type="match status" value="1"/>
</dbReference>
<evidence type="ECO:0000259" key="11">
    <source>
        <dbReference type="PROSITE" id="PS50928"/>
    </source>
</evidence>
<name>A0A432P138_9HYPH</name>
<dbReference type="InterPro" id="IPR051124">
    <property type="entry name" value="Phosphate_Transport_Permease"/>
</dbReference>
<keyword evidence="3 9" id="KW-0813">Transport</keyword>
<reference evidence="12 13" key="1">
    <citation type="submission" date="2018-11" db="EMBL/GenBank/DDBJ databases">
        <title>Rhizobium chutanense sp. nov., isolated from root nodules of Phaseolus vulgaris in China.</title>
        <authorList>
            <person name="Huo Y."/>
        </authorList>
    </citation>
    <scope>NUCLEOTIDE SEQUENCE [LARGE SCALE GENOMIC DNA]</scope>
    <source>
        <strain evidence="12 13">C16</strain>
    </source>
</reference>
<evidence type="ECO:0000256" key="6">
    <source>
        <dbReference type="ARBA" id="ARBA00022692"/>
    </source>
</evidence>
<dbReference type="GO" id="GO:0005315">
    <property type="term" value="F:phosphate transmembrane transporter activity"/>
    <property type="evidence" value="ECO:0007669"/>
    <property type="project" value="InterPro"/>
</dbReference>
<dbReference type="GO" id="GO:0005886">
    <property type="term" value="C:plasma membrane"/>
    <property type="evidence" value="ECO:0007669"/>
    <property type="project" value="UniProtKB-SubCell"/>
</dbReference>
<dbReference type="OrthoDB" id="9785113at2"/>
<dbReference type="Pfam" id="PF00528">
    <property type="entry name" value="BPD_transp_1"/>
    <property type="match status" value="1"/>
</dbReference>
<evidence type="ECO:0000256" key="10">
    <source>
        <dbReference type="RuleBase" id="RU363054"/>
    </source>
</evidence>
<evidence type="ECO:0000313" key="12">
    <source>
        <dbReference type="EMBL" id="RUM05533.1"/>
    </source>
</evidence>
<keyword evidence="8 9" id="KW-0472">Membrane</keyword>
<dbReference type="PANTHER" id="PTHR30425:SF1">
    <property type="entry name" value="PHOSPHATE TRANSPORT SYSTEM PERMEASE PROTEIN PSTC"/>
    <property type="match status" value="1"/>
</dbReference>
<sequence>MSEALASLPASGAGVKRRDGATGDRIFYWIVLGCGLFVLAALLAAAISMALSGFQAFRTFGFGFLTGTQWDPVAGQFAGLVPIYGTLVTSALAMLIGVPVSLGIAVFITEVAPRSVRGPIGGAVELLAGIPSIIYGMWGLFTFAPFMSDYVQPLLIDWLGPIPGIGALFTGAPLGIGMLTSGIVLAIMIIPFISSVMRDVFLVVPAQLKESAYALGSTKWEVVRDIVIPHTRTAVVGGIFLGLGRALGETMAVTFVLGNTHNIAVSLMEPGTSIAATLANEFAEASDDLYRSSLAALGLILFVVTFIVLAAAKLLLVRMAKQRGE</sequence>
<dbReference type="Gene3D" id="1.10.3720.10">
    <property type="entry name" value="MetI-like"/>
    <property type="match status" value="1"/>
</dbReference>
<feature type="domain" description="ABC transmembrane type-1" evidence="11">
    <location>
        <begin position="83"/>
        <end position="312"/>
    </location>
</feature>
<comment type="subcellular location">
    <subcellularLocation>
        <location evidence="10">Cell inner membrane</location>
        <topology evidence="10">Multi-pass membrane protein</topology>
    </subcellularLocation>
    <subcellularLocation>
        <location evidence="1 9">Cell membrane</location>
        <topology evidence="1 9">Multi-pass membrane protein</topology>
    </subcellularLocation>
</comment>
<keyword evidence="10" id="KW-0997">Cell inner membrane</keyword>
<evidence type="ECO:0000313" key="13">
    <source>
        <dbReference type="Proteomes" id="UP000278081"/>
    </source>
</evidence>